<gene>
    <name evidence="1" type="ORF">AM493_06400</name>
</gene>
<keyword evidence="2" id="KW-1185">Reference proteome</keyword>
<dbReference type="PATRIC" id="fig|1202724.3.peg.1328"/>
<reference evidence="1 2" key="1">
    <citation type="submission" date="2015-08" db="EMBL/GenBank/DDBJ databases">
        <title>Whole genome sequence of Flavobacterium akiainvivens IK-1T, from decaying Wikstroemia oahuensis, an endemic Hawaiian shrub.</title>
        <authorList>
            <person name="Wan X."/>
            <person name="Hou S."/>
            <person name="Saito J."/>
            <person name="Donachie S."/>
        </authorList>
    </citation>
    <scope>NUCLEOTIDE SEQUENCE [LARGE SCALE GENOMIC DNA]</scope>
    <source>
        <strain evidence="1 2">IK-1</strain>
    </source>
</reference>
<dbReference type="Proteomes" id="UP000037755">
    <property type="component" value="Unassembled WGS sequence"/>
</dbReference>
<organism evidence="1 2">
    <name type="scientific">Flavobacterium akiainvivens</name>
    <dbReference type="NCBI Taxonomy" id="1202724"/>
    <lineage>
        <taxon>Bacteria</taxon>
        <taxon>Pseudomonadati</taxon>
        <taxon>Bacteroidota</taxon>
        <taxon>Flavobacteriia</taxon>
        <taxon>Flavobacteriales</taxon>
        <taxon>Flavobacteriaceae</taxon>
        <taxon>Flavobacterium</taxon>
    </lineage>
</organism>
<evidence type="ECO:0000313" key="1">
    <source>
        <dbReference type="EMBL" id="KOS05708.1"/>
    </source>
</evidence>
<sequence>MPYYRALFRLPGGKELEATKGYVPDAFFDAIKNVTVNNLVVIYEDGFVLSNEMHDKLNIHNAFTSYAAVGISAPHGADTASGFADEMLTRLKEANHARPLEDHHNYQVYYMEFIENVADDD</sequence>
<protein>
    <submittedName>
        <fullName evidence="1">Uncharacterized protein</fullName>
    </submittedName>
</protein>
<dbReference type="EMBL" id="LIYD01000005">
    <property type="protein sequence ID" value="KOS05708.1"/>
    <property type="molecule type" value="Genomic_DNA"/>
</dbReference>
<evidence type="ECO:0000313" key="2">
    <source>
        <dbReference type="Proteomes" id="UP000037755"/>
    </source>
</evidence>
<name>A0A0M8MHI2_9FLAO</name>
<accession>A0A0M8MHI2</accession>
<dbReference type="AlphaFoldDB" id="A0A0M8MHI2"/>
<comment type="caution">
    <text evidence="1">The sequence shown here is derived from an EMBL/GenBank/DDBJ whole genome shotgun (WGS) entry which is preliminary data.</text>
</comment>
<dbReference type="OrthoDB" id="1363863at2"/>
<proteinExistence type="predicted"/>
<dbReference type="STRING" id="1202724.AM493_06400"/>
<dbReference type="RefSeq" id="WP_054406916.1">
    <property type="nucleotide sequence ID" value="NZ_FOYA01000003.1"/>
</dbReference>